<accession>A0ABN8I546</accession>
<feature type="non-terminal residue" evidence="1">
    <location>
        <position position="173"/>
    </location>
</feature>
<sequence length="173" mass="19053">MRKRRRHRAGGDGIGGVARSRLEAAASGSVAIIAQQLCVSYAQRNSNWDNNRTSLVSAVVRLRQRTRLIWRRRRRERDKMTDSDLCSSTRNTFNNPSFILVLPLLTFRVKAAPPRTAGGVGAPLLNVLTIDRAALRSARGGCWTPLLPADTINMSPTAESESITRLVTDSQGI</sequence>
<reference evidence="1" key="1">
    <citation type="submission" date="2022-03" db="EMBL/GenBank/DDBJ databases">
        <authorList>
            <person name="Martin H S."/>
        </authorList>
    </citation>
    <scope>NUCLEOTIDE SEQUENCE</scope>
</reference>
<organism evidence="1 2">
    <name type="scientific">Iphiclides podalirius</name>
    <name type="common">scarce swallowtail</name>
    <dbReference type="NCBI Taxonomy" id="110791"/>
    <lineage>
        <taxon>Eukaryota</taxon>
        <taxon>Metazoa</taxon>
        <taxon>Ecdysozoa</taxon>
        <taxon>Arthropoda</taxon>
        <taxon>Hexapoda</taxon>
        <taxon>Insecta</taxon>
        <taxon>Pterygota</taxon>
        <taxon>Neoptera</taxon>
        <taxon>Endopterygota</taxon>
        <taxon>Lepidoptera</taxon>
        <taxon>Glossata</taxon>
        <taxon>Ditrysia</taxon>
        <taxon>Papilionoidea</taxon>
        <taxon>Papilionidae</taxon>
        <taxon>Papilioninae</taxon>
        <taxon>Iphiclides</taxon>
    </lineage>
</organism>
<name>A0ABN8I546_9NEOP</name>
<evidence type="ECO:0000313" key="1">
    <source>
        <dbReference type="EMBL" id="CAH2043001.1"/>
    </source>
</evidence>
<dbReference type="Proteomes" id="UP000837857">
    <property type="component" value="Chromosome 15"/>
</dbReference>
<keyword evidence="2" id="KW-1185">Reference proteome</keyword>
<gene>
    <name evidence="1" type="ORF">IPOD504_LOCUS4101</name>
</gene>
<dbReference type="EMBL" id="OW152827">
    <property type="protein sequence ID" value="CAH2043001.1"/>
    <property type="molecule type" value="Genomic_DNA"/>
</dbReference>
<proteinExistence type="predicted"/>
<evidence type="ECO:0000313" key="2">
    <source>
        <dbReference type="Proteomes" id="UP000837857"/>
    </source>
</evidence>
<protein>
    <submittedName>
        <fullName evidence="1">Uncharacterized protein</fullName>
    </submittedName>
</protein>